<dbReference type="Proteomes" id="UP000198929">
    <property type="component" value="Unassembled WGS sequence"/>
</dbReference>
<comment type="catalytic activity">
    <reaction evidence="4">
        <text>(R)-pantoate + NADP(+) = 2-dehydropantoate + NADPH + H(+)</text>
        <dbReference type="Rhea" id="RHEA:16233"/>
        <dbReference type="ChEBI" id="CHEBI:11561"/>
        <dbReference type="ChEBI" id="CHEBI:15378"/>
        <dbReference type="ChEBI" id="CHEBI:15980"/>
        <dbReference type="ChEBI" id="CHEBI:57783"/>
        <dbReference type="ChEBI" id="CHEBI:58349"/>
        <dbReference type="EC" id="1.1.1.169"/>
    </reaction>
</comment>
<keyword evidence="4" id="KW-0566">Pantothenate biosynthesis</keyword>
<dbReference type="GO" id="GO:0005737">
    <property type="term" value="C:cytoplasm"/>
    <property type="evidence" value="ECO:0007669"/>
    <property type="project" value="TreeGrafter"/>
</dbReference>
<organism evidence="7 8">
    <name type="scientific">Corynebacterium cystitidis DSM 20524</name>
    <dbReference type="NCBI Taxonomy" id="1121357"/>
    <lineage>
        <taxon>Bacteria</taxon>
        <taxon>Bacillati</taxon>
        <taxon>Actinomycetota</taxon>
        <taxon>Actinomycetes</taxon>
        <taxon>Mycobacteriales</taxon>
        <taxon>Corynebacteriaceae</taxon>
        <taxon>Corynebacterium</taxon>
    </lineage>
</organism>
<dbReference type="SUPFAM" id="SSF48179">
    <property type="entry name" value="6-phosphogluconate dehydrogenase C-terminal domain-like"/>
    <property type="match status" value="1"/>
</dbReference>
<evidence type="ECO:0000256" key="1">
    <source>
        <dbReference type="ARBA" id="ARBA00007870"/>
    </source>
</evidence>
<dbReference type="InterPro" id="IPR013332">
    <property type="entry name" value="KPR_N"/>
</dbReference>
<dbReference type="Pfam" id="PF08546">
    <property type="entry name" value="ApbA_C"/>
    <property type="match status" value="1"/>
</dbReference>
<evidence type="ECO:0000313" key="7">
    <source>
        <dbReference type="EMBL" id="SER76114.1"/>
    </source>
</evidence>
<evidence type="ECO:0000256" key="4">
    <source>
        <dbReference type="RuleBase" id="RU362068"/>
    </source>
</evidence>
<dbReference type="InterPro" id="IPR003710">
    <property type="entry name" value="ApbA"/>
</dbReference>
<evidence type="ECO:0000259" key="6">
    <source>
        <dbReference type="Pfam" id="PF08546"/>
    </source>
</evidence>
<keyword evidence="8" id="KW-1185">Reference proteome</keyword>
<dbReference type="NCBIfam" id="TIGR00745">
    <property type="entry name" value="apbA_panE"/>
    <property type="match status" value="1"/>
</dbReference>
<evidence type="ECO:0000313" key="8">
    <source>
        <dbReference type="Proteomes" id="UP000198929"/>
    </source>
</evidence>
<proteinExistence type="inferred from homology"/>
<protein>
    <recommendedName>
        <fullName evidence="4">2-dehydropantoate 2-reductase</fullName>
        <ecNumber evidence="4">1.1.1.169</ecNumber>
    </recommendedName>
    <alternativeName>
        <fullName evidence="4">Ketopantoate reductase</fullName>
    </alternativeName>
</protein>
<dbReference type="EC" id="1.1.1.169" evidence="4"/>
<dbReference type="InterPro" id="IPR051402">
    <property type="entry name" value="KPR-Related"/>
</dbReference>
<dbReference type="PANTHER" id="PTHR21708">
    <property type="entry name" value="PROBABLE 2-DEHYDROPANTOATE 2-REDUCTASE"/>
    <property type="match status" value="1"/>
</dbReference>
<dbReference type="Gene3D" id="3.40.50.720">
    <property type="entry name" value="NAD(P)-binding Rossmann-like Domain"/>
    <property type="match status" value="1"/>
</dbReference>
<dbReference type="GO" id="GO:0008677">
    <property type="term" value="F:2-dehydropantoate 2-reductase activity"/>
    <property type="evidence" value="ECO:0007669"/>
    <property type="project" value="UniProtKB-EC"/>
</dbReference>
<feature type="domain" description="Ketopantoate reductase C-terminal" evidence="6">
    <location>
        <begin position="186"/>
        <end position="304"/>
    </location>
</feature>
<dbReference type="STRING" id="1121357.SAMN05661109_00914"/>
<dbReference type="SUPFAM" id="SSF51735">
    <property type="entry name" value="NAD(P)-binding Rossmann-fold domains"/>
    <property type="match status" value="1"/>
</dbReference>
<dbReference type="UniPathway" id="UPA00028">
    <property type="reaction ID" value="UER00004"/>
</dbReference>
<dbReference type="PANTHER" id="PTHR21708:SF26">
    <property type="entry name" value="2-DEHYDROPANTOATE 2-REDUCTASE"/>
    <property type="match status" value="1"/>
</dbReference>
<feature type="domain" description="Ketopantoate reductase N-terminal" evidence="5">
    <location>
        <begin position="13"/>
        <end position="159"/>
    </location>
</feature>
<gene>
    <name evidence="7" type="ORF">SAMN05661109_00914</name>
</gene>
<evidence type="ECO:0000256" key="2">
    <source>
        <dbReference type="ARBA" id="ARBA00022857"/>
    </source>
</evidence>
<dbReference type="NCBIfam" id="NF005091">
    <property type="entry name" value="PRK06522.2-2"/>
    <property type="match status" value="1"/>
</dbReference>
<dbReference type="Gene3D" id="1.10.1040.10">
    <property type="entry name" value="N-(1-d-carboxylethyl)-l-norvaline Dehydrogenase, domain 2"/>
    <property type="match status" value="1"/>
</dbReference>
<dbReference type="Pfam" id="PF02558">
    <property type="entry name" value="ApbA"/>
    <property type="match status" value="1"/>
</dbReference>
<dbReference type="InterPro" id="IPR036291">
    <property type="entry name" value="NAD(P)-bd_dom_sf"/>
</dbReference>
<keyword evidence="2 4" id="KW-0521">NADP</keyword>
<dbReference type="InterPro" id="IPR008927">
    <property type="entry name" value="6-PGluconate_DH-like_C_sf"/>
</dbReference>
<evidence type="ECO:0000256" key="3">
    <source>
        <dbReference type="ARBA" id="ARBA00023002"/>
    </source>
</evidence>
<accession>A0A1H9RU35</accession>
<reference evidence="8" key="1">
    <citation type="submission" date="2016-10" db="EMBL/GenBank/DDBJ databases">
        <authorList>
            <person name="Varghese N."/>
            <person name="Submissions S."/>
        </authorList>
    </citation>
    <scope>NUCLEOTIDE SEQUENCE [LARGE SCALE GENOMIC DNA]</scope>
    <source>
        <strain evidence="8">DSM 20524</strain>
    </source>
</reference>
<name>A0A1H9RU35_9CORY</name>
<dbReference type="GO" id="GO:0015940">
    <property type="term" value="P:pantothenate biosynthetic process"/>
    <property type="evidence" value="ECO:0007669"/>
    <property type="project" value="UniProtKB-UniPathway"/>
</dbReference>
<comment type="similarity">
    <text evidence="1 4">Belongs to the ketopantoate reductase family.</text>
</comment>
<dbReference type="EMBL" id="FOGQ01000003">
    <property type="protein sequence ID" value="SER76114.1"/>
    <property type="molecule type" value="Genomic_DNA"/>
</dbReference>
<comment type="pathway">
    <text evidence="4">Cofactor biosynthesis; (R)-pantothenate biosynthesis; (R)-pantoate from 3-methyl-2-oxobutanoate: step 2/2.</text>
</comment>
<dbReference type="InterPro" id="IPR013328">
    <property type="entry name" value="6PGD_dom2"/>
</dbReference>
<evidence type="ECO:0000259" key="5">
    <source>
        <dbReference type="Pfam" id="PF02558"/>
    </source>
</evidence>
<dbReference type="InterPro" id="IPR013752">
    <property type="entry name" value="KPA_reductase"/>
</dbReference>
<sequence length="309" mass="32540">MYSWLLESLSMRIVFIGAGAVGSWFAGNLARSGGHEHDISVVARGQTLEALRHRGIVLNGEAPIPVHTVEHVSEVTDADIVVLAMKATGGDLDQTLAGISDRALVAVTQNSVEVPHRVAEVVGTHRTLPGVVRGYFHHEGPAKAEFHGGPCSLTIGTWDGRDDERVSAFATALDAAGIDGIVRDDIFVDVWEKAMFVTCAGVLGAVVDAPLGVLRQRPWRATLVALMEEVAATGRAMGVPLSLDVVDRTMDFADSMPAESTTSMQRDIAAGNPGEIDSQAGAIVREAGRGGGGAPLHEFAINLILSRLG</sequence>
<keyword evidence="3 4" id="KW-0560">Oxidoreductase</keyword>
<dbReference type="AlphaFoldDB" id="A0A1H9RU35"/>
<comment type="function">
    <text evidence="4">Catalyzes the NADPH-dependent reduction of ketopantoate into pantoic acid.</text>
</comment>